<feature type="transmembrane region" description="Helical" evidence="1">
    <location>
        <begin position="168"/>
        <end position="186"/>
    </location>
</feature>
<keyword evidence="1" id="KW-1133">Transmembrane helix</keyword>
<evidence type="ECO:0000313" key="3">
    <source>
        <dbReference type="Proteomes" id="UP000250257"/>
    </source>
</evidence>
<feature type="transmembrane region" description="Helical" evidence="1">
    <location>
        <begin position="192"/>
        <end position="210"/>
    </location>
</feature>
<feature type="transmembrane region" description="Helical" evidence="1">
    <location>
        <begin position="310"/>
        <end position="331"/>
    </location>
</feature>
<sequence>MKKRFDSTVLFRERFSAYTDELNKYLRYMFNDHLLFVLIIGIGAGIFYYADWVKHISPSFPAVPLMVILLTSAVCFGSIATLLKRPDAVYLIVQEKEMGRYFKKAKWTSGLMQSYIFAIILLASLPMYVAVTSYPYSRFIPLFIMAFILKFWNTYTQFEVAKLDNPDTTWMFFRVILSAISFYILLAFSLLWTIPVVLVLLGSSFYLVLLKAKGKTLRWDYLIEKEESRMNRFYRLVNLFTDVPHLKGTVRRRNYLDFLYRPIPYAKRKTFAYLFSRTFVRTNEYIGLYTRLTAIALLLLIFIQGFYLNMIISLLFIYLTGFQFIPMLKHFDGQMMLQLYPIQDSFRTRSFIHFIRILLVAQALLFGIIGIAQNGTIGGLLIVGVNLAFVVVFSFIYIPFRVKKMYT</sequence>
<dbReference type="AlphaFoldDB" id="A0A2X3GLU3"/>
<dbReference type="STRING" id="1214117.LFLEISCH_07323"/>
<gene>
    <name evidence="2" type="ORF">NCTC13940_01430</name>
</gene>
<dbReference type="InterPro" id="IPR010288">
    <property type="entry name" value="EcsB_ABC"/>
</dbReference>
<keyword evidence="1" id="KW-0472">Membrane</keyword>
<dbReference type="GO" id="GO:0016020">
    <property type="term" value="C:membrane"/>
    <property type="evidence" value="ECO:0007669"/>
    <property type="project" value="InterPro"/>
</dbReference>
<feature type="transmembrane region" description="Helical" evidence="1">
    <location>
        <begin position="110"/>
        <end position="130"/>
    </location>
</feature>
<feature type="transmembrane region" description="Helical" evidence="1">
    <location>
        <begin position="62"/>
        <end position="83"/>
    </location>
</feature>
<proteinExistence type="predicted"/>
<dbReference type="PIRSF" id="PIRSF037259">
    <property type="entry name" value="EcsB_ABC"/>
    <property type="match status" value="1"/>
</dbReference>
<feature type="transmembrane region" description="Helical" evidence="1">
    <location>
        <begin position="136"/>
        <end position="156"/>
    </location>
</feature>
<name>A0A2X3GLU3_9LIST</name>
<feature type="transmembrane region" description="Helical" evidence="1">
    <location>
        <begin position="351"/>
        <end position="371"/>
    </location>
</feature>
<keyword evidence="1" id="KW-0812">Transmembrane</keyword>
<feature type="transmembrane region" description="Helical" evidence="1">
    <location>
        <begin position="285"/>
        <end position="304"/>
    </location>
</feature>
<dbReference type="Proteomes" id="UP000250257">
    <property type="component" value="Unassembled WGS sequence"/>
</dbReference>
<protein>
    <submittedName>
        <fullName evidence="2">Predicted ABC-type exoprotein transport system, permease component</fullName>
    </submittedName>
</protein>
<evidence type="ECO:0000256" key="1">
    <source>
        <dbReference type="SAM" id="Phobius"/>
    </source>
</evidence>
<dbReference type="RefSeq" id="WP_007474583.1">
    <property type="nucleotide sequence ID" value="NZ_UAWT01000014.1"/>
</dbReference>
<accession>A0A2X3GLU3</accession>
<dbReference type="EMBL" id="UAWT01000014">
    <property type="protein sequence ID" value="SQC69248.1"/>
    <property type="molecule type" value="Genomic_DNA"/>
</dbReference>
<evidence type="ECO:0000313" key="2">
    <source>
        <dbReference type="EMBL" id="SQC69248.1"/>
    </source>
</evidence>
<organism evidence="2 3">
    <name type="scientific">Listeria fleischmannii subsp. fleischmannii</name>
    <dbReference type="NCBI Taxonomy" id="1671902"/>
    <lineage>
        <taxon>Bacteria</taxon>
        <taxon>Bacillati</taxon>
        <taxon>Bacillota</taxon>
        <taxon>Bacilli</taxon>
        <taxon>Bacillales</taxon>
        <taxon>Listeriaceae</taxon>
        <taxon>Listeria</taxon>
    </lineage>
</organism>
<reference evidence="2 3" key="1">
    <citation type="submission" date="2018-06" db="EMBL/GenBank/DDBJ databases">
        <authorList>
            <consortium name="Pathogen Informatics"/>
            <person name="Doyle S."/>
        </authorList>
    </citation>
    <scope>NUCLEOTIDE SEQUENCE [LARGE SCALE GENOMIC DNA]</scope>
    <source>
        <strain evidence="2 3">NCTC13940</strain>
    </source>
</reference>
<dbReference type="Pfam" id="PF05975">
    <property type="entry name" value="EcsB"/>
    <property type="match status" value="1"/>
</dbReference>
<feature type="transmembrane region" description="Helical" evidence="1">
    <location>
        <begin position="33"/>
        <end position="50"/>
    </location>
</feature>
<feature type="transmembrane region" description="Helical" evidence="1">
    <location>
        <begin position="377"/>
        <end position="400"/>
    </location>
</feature>